<protein>
    <submittedName>
        <fullName evidence="1">Uncharacterized protein</fullName>
    </submittedName>
</protein>
<comment type="caution">
    <text evidence="1">The sequence shown here is derived from an EMBL/GenBank/DDBJ whole genome shotgun (WGS) entry which is preliminary data.</text>
</comment>
<accession>A0ACA9Y482</accession>
<organism evidence="1 2">
    <name type="scientific">[Candida] jaroonii</name>
    <dbReference type="NCBI Taxonomy" id="467808"/>
    <lineage>
        <taxon>Eukaryota</taxon>
        <taxon>Fungi</taxon>
        <taxon>Dikarya</taxon>
        <taxon>Ascomycota</taxon>
        <taxon>Saccharomycotina</taxon>
        <taxon>Pichiomycetes</taxon>
        <taxon>Debaryomycetaceae</taxon>
        <taxon>Yamadazyma</taxon>
    </lineage>
</organism>
<name>A0ACA9Y482_9ASCO</name>
<keyword evidence="2" id="KW-1185">Reference proteome</keyword>
<evidence type="ECO:0000313" key="2">
    <source>
        <dbReference type="Proteomes" id="UP001152531"/>
    </source>
</evidence>
<dbReference type="Proteomes" id="UP001152531">
    <property type="component" value="Unassembled WGS sequence"/>
</dbReference>
<dbReference type="EMBL" id="CALSDN010000002">
    <property type="protein sequence ID" value="CAH6719190.1"/>
    <property type="molecule type" value="Genomic_DNA"/>
</dbReference>
<evidence type="ECO:0000313" key="1">
    <source>
        <dbReference type="EMBL" id="CAH6719190.1"/>
    </source>
</evidence>
<sequence>MTSYLSQLIPRLSLNGGSNKYIQTEQAKTPKLQYITIFNPSYVNAKDETNEELMKQIISFISTNDGDELESNKVEQLRIIGLIQAIEGLSGTFDESKDTNIIKSTKSSIIVKRLEGDFILACSISMPENGIKESSINHQMIQLISQSYDFFKILNTSFQNILDNYNRDILKNLIQEHWGGFLVNFNSENFKFPPTVKWPNSLNYRGFLGFFGSYKKSSVEFNYNSKVEIDEFCQTQSVPMHGIIISYFDKLLPKKYGLVYSNNLFDDTIQDYPISEESLIKIYNLIEYYEYHEKLNTEQFTKLSNDDLFSSPKIMKDTINVEIEEEDEEAGFFANTTNTAMDILNPINITNNLVISPINYTMNSMKQLSDTSNWLKIPSYLKFGVVEEAPELEQSDDEDEGEFIVGLLDEIIYRKLIYLDTLTKDGSEEREYSLVIYSYKQMFVTLIYDSSTPELDNKEFYQNLRSELLPILNELDTTIINGGSLIASTSSLPRSVNGLISNDTIENQLDSEFFFVIYDKNENNFKSSLPYLPLPLNSLSELNQYDKAHLNIRSAMFYLHDQLLDIFFLQNEGKLFLKENSIKEYFHKFSTNKINDWMFYYISMGEKFIIIIKNSNHNKRKKTKKVNATTISTSSISMENDLKLSILENLGDDVKLWFETFQMNGDT</sequence>
<proteinExistence type="predicted"/>
<gene>
    <name evidence="1" type="ORF">CLIB1444_02S02938</name>
</gene>
<reference evidence="1" key="1">
    <citation type="submission" date="2022-06" db="EMBL/GenBank/DDBJ databases">
        <authorList>
            <person name="Legras J.-L."/>
            <person name="Devillers H."/>
            <person name="Grondin C."/>
        </authorList>
    </citation>
    <scope>NUCLEOTIDE SEQUENCE</scope>
    <source>
        <strain evidence="1">CLIB 1444</strain>
    </source>
</reference>